<dbReference type="AlphaFoldDB" id="A0A397JA35"/>
<protein>
    <submittedName>
        <fullName evidence="1">Uncharacterized protein</fullName>
    </submittedName>
</protein>
<sequence length="61" mass="6873">MLSSDGITEPQGLSNSGINIGSITPIHYIKQIVRGQSILAWWIGGPKWDTRNQQWKKKQPI</sequence>
<comment type="caution">
    <text evidence="1">The sequence shown here is derived from an EMBL/GenBank/DDBJ whole genome shotgun (WGS) entry which is preliminary data.</text>
</comment>
<dbReference type="Proteomes" id="UP000266861">
    <property type="component" value="Unassembled WGS sequence"/>
</dbReference>
<gene>
    <name evidence="1" type="ORF">Glove_89g102</name>
</gene>
<keyword evidence="2" id="KW-1185">Reference proteome</keyword>
<evidence type="ECO:0000313" key="1">
    <source>
        <dbReference type="EMBL" id="RHZ83648.1"/>
    </source>
</evidence>
<accession>A0A397JA35</accession>
<evidence type="ECO:0000313" key="2">
    <source>
        <dbReference type="Proteomes" id="UP000266861"/>
    </source>
</evidence>
<reference evidence="1 2" key="1">
    <citation type="submission" date="2018-08" db="EMBL/GenBank/DDBJ databases">
        <title>Genome and evolution of the arbuscular mycorrhizal fungus Diversispora epigaea (formerly Glomus versiforme) and its bacterial endosymbionts.</title>
        <authorList>
            <person name="Sun X."/>
            <person name="Fei Z."/>
            <person name="Harrison M."/>
        </authorList>
    </citation>
    <scope>NUCLEOTIDE SEQUENCE [LARGE SCALE GENOMIC DNA]</scope>
    <source>
        <strain evidence="1 2">IT104</strain>
    </source>
</reference>
<organism evidence="1 2">
    <name type="scientific">Diversispora epigaea</name>
    <dbReference type="NCBI Taxonomy" id="1348612"/>
    <lineage>
        <taxon>Eukaryota</taxon>
        <taxon>Fungi</taxon>
        <taxon>Fungi incertae sedis</taxon>
        <taxon>Mucoromycota</taxon>
        <taxon>Glomeromycotina</taxon>
        <taxon>Glomeromycetes</taxon>
        <taxon>Diversisporales</taxon>
        <taxon>Diversisporaceae</taxon>
        <taxon>Diversispora</taxon>
    </lineage>
</organism>
<proteinExistence type="predicted"/>
<dbReference type="EMBL" id="PQFF01000085">
    <property type="protein sequence ID" value="RHZ83648.1"/>
    <property type="molecule type" value="Genomic_DNA"/>
</dbReference>
<name>A0A397JA35_9GLOM</name>